<dbReference type="Proteomes" id="UP000828941">
    <property type="component" value="Chromosome 2"/>
</dbReference>
<evidence type="ECO:0000313" key="2">
    <source>
        <dbReference type="Proteomes" id="UP000828941"/>
    </source>
</evidence>
<gene>
    <name evidence="1" type="ORF">L6164_003343</name>
</gene>
<accession>A0ACB9Q108</accession>
<dbReference type="EMBL" id="CM039427">
    <property type="protein sequence ID" value="KAI4354488.1"/>
    <property type="molecule type" value="Genomic_DNA"/>
</dbReference>
<evidence type="ECO:0000313" key="1">
    <source>
        <dbReference type="EMBL" id="KAI4354488.1"/>
    </source>
</evidence>
<name>A0ACB9Q108_BAUVA</name>
<sequence length="272" mass="29597">MANATLSCSLNTTETLKSCTPSKPSNPSSISKVRVVVRVRPFLPQEISARNGNPVPCISILDQDLESPEEVAVYLKDTETSRKECYQLDSFYGSEDNNVGEIFLREVSTFIPAILNGCNASVFAYGATGSGKTYTMQGTEEHPGLMPLAVSMVLSICQSTGRTAHISYYEVYMDRGLFLRVQRRKVAHTGLNDVSSSSHGVVVISVSTPSSDGTAATVSGKLNLIDLAGNEDNRRTCNEGIRLQESAKINQSLFALSNVIFTLNKKQPRVLY</sequence>
<organism evidence="1 2">
    <name type="scientific">Bauhinia variegata</name>
    <name type="common">Purple orchid tree</name>
    <name type="synonym">Phanera variegata</name>
    <dbReference type="NCBI Taxonomy" id="167791"/>
    <lineage>
        <taxon>Eukaryota</taxon>
        <taxon>Viridiplantae</taxon>
        <taxon>Streptophyta</taxon>
        <taxon>Embryophyta</taxon>
        <taxon>Tracheophyta</taxon>
        <taxon>Spermatophyta</taxon>
        <taxon>Magnoliopsida</taxon>
        <taxon>eudicotyledons</taxon>
        <taxon>Gunneridae</taxon>
        <taxon>Pentapetalae</taxon>
        <taxon>rosids</taxon>
        <taxon>fabids</taxon>
        <taxon>Fabales</taxon>
        <taxon>Fabaceae</taxon>
        <taxon>Cercidoideae</taxon>
        <taxon>Cercideae</taxon>
        <taxon>Bauhiniinae</taxon>
        <taxon>Bauhinia</taxon>
    </lineage>
</organism>
<proteinExistence type="predicted"/>
<protein>
    <submittedName>
        <fullName evidence="1">Uncharacterized protein</fullName>
    </submittedName>
</protein>
<reference evidence="1 2" key="1">
    <citation type="journal article" date="2022" name="DNA Res.">
        <title>Chromosomal-level genome assembly of the orchid tree Bauhinia variegata (Leguminosae; Cercidoideae) supports the allotetraploid origin hypothesis of Bauhinia.</title>
        <authorList>
            <person name="Zhong Y."/>
            <person name="Chen Y."/>
            <person name="Zheng D."/>
            <person name="Pang J."/>
            <person name="Liu Y."/>
            <person name="Luo S."/>
            <person name="Meng S."/>
            <person name="Qian L."/>
            <person name="Wei D."/>
            <person name="Dai S."/>
            <person name="Zhou R."/>
        </authorList>
    </citation>
    <scope>NUCLEOTIDE SEQUENCE [LARGE SCALE GENOMIC DNA]</scope>
    <source>
        <strain evidence="1">BV-YZ2020</strain>
    </source>
</reference>
<keyword evidence="2" id="KW-1185">Reference proteome</keyword>
<comment type="caution">
    <text evidence="1">The sequence shown here is derived from an EMBL/GenBank/DDBJ whole genome shotgun (WGS) entry which is preliminary data.</text>
</comment>